<evidence type="ECO:0000313" key="1">
    <source>
        <dbReference type="EMBL" id="GAA2114841.1"/>
    </source>
</evidence>
<gene>
    <name evidence="1" type="ORF">GCM10009802_14470</name>
</gene>
<protein>
    <submittedName>
        <fullName evidence="1">Uncharacterized protein</fullName>
    </submittedName>
</protein>
<name>A0ABN2XNV9_9ACTN</name>
<reference evidence="1 2" key="1">
    <citation type="journal article" date="2019" name="Int. J. Syst. Evol. Microbiol.">
        <title>The Global Catalogue of Microorganisms (GCM) 10K type strain sequencing project: providing services to taxonomists for standard genome sequencing and annotation.</title>
        <authorList>
            <consortium name="The Broad Institute Genomics Platform"/>
            <consortium name="The Broad Institute Genome Sequencing Center for Infectious Disease"/>
            <person name="Wu L."/>
            <person name="Ma J."/>
        </authorList>
    </citation>
    <scope>NUCLEOTIDE SEQUENCE [LARGE SCALE GENOMIC DNA]</scope>
    <source>
        <strain evidence="1 2">JCM 15481</strain>
    </source>
</reference>
<organism evidence="1 2">
    <name type="scientific">Streptomyces synnematoformans</name>
    <dbReference type="NCBI Taxonomy" id="415721"/>
    <lineage>
        <taxon>Bacteria</taxon>
        <taxon>Bacillati</taxon>
        <taxon>Actinomycetota</taxon>
        <taxon>Actinomycetes</taxon>
        <taxon>Kitasatosporales</taxon>
        <taxon>Streptomycetaceae</taxon>
        <taxon>Streptomyces</taxon>
    </lineage>
</organism>
<accession>A0ABN2XNV9</accession>
<keyword evidence="2" id="KW-1185">Reference proteome</keyword>
<dbReference type="SUPFAM" id="SSF55298">
    <property type="entry name" value="YjgF-like"/>
    <property type="match status" value="1"/>
</dbReference>
<dbReference type="InterPro" id="IPR035959">
    <property type="entry name" value="RutC-like_sf"/>
</dbReference>
<evidence type="ECO:0000313" key="2">
    <source>
        <dbReference type="Proteomes" id="UP001500443"/>
    </source>
</evidence>
<dbReference type="Proteomes" id="UP001500443">
    <property type="component" value="Unassembled WGS sequence"/>
</dbReference>
<proteinExistence type="predicted"/>
<comment type="caution">
    <text evidence="1">The sequence shown here is derived from an EMBL/GenBank/DDBJ whole genome shotgun (WGS) entry which is preliminary data.</text>
</comment>
<sequence>MRLGTYVVGHDRERLAAVLAGLRRVWGDSLPAQTLVGVAPPALPEMLCEVDAVAVRPVPAAQGPAFEAAPDAPAGPR</sequence>
<dbReference type="Gene3D" id="3.30.1330.40">
    <property type="entry name" value="RutC-like"/>
    <property type="match status" value="1"/>
</dbReference>
<dbReference type="EMBL" id="BAAAPF010000025">
    <property type="protein sequence ID" value="GAA2114841.1"/>
    <property type="molecule type" value="Genomic_DNA"/>
</dbReference>